<dbReference type="Pfam" id="PF06455">
    <property type="entry name" value="NADH5_C"/>
    <property type="match status" value="1"/>
</dbReference>
<feature type="transmembrane region" description="Helical" evidence="17">
    <location>
        <begin position="84"/>
        <end position="101"/>
    </location>
</feature>
<reference evidence="21" key="1">
    <citation type="submission" date="2016-08" db="EMBL/GenBank/DDBJ databases">
        <authorList>
            <person name="Seilhamer J.J."/>
        </authorList>
    </citation>
    <scope>NUCLEOTIDE SEQUENCE</scope>
</reference>
<keyword evidence="9" id="KW-1278">Translocase</keyword>
<feature type="domain" description="NADH:quinone oxidoreductase/Mrp antiporter transmembrane" evidence="18">
    <location>
        <begin position="102"/>
        <end position="379"/>
    </location>
</feature>
<evidence type="ECO:0000256" key="9">
    <source>
        <dbReference type="ARBA" id="ARBA00022967"/>
    </source>
</evidence>
<feature type="transmembrane region" description="Helical" evidence="17">
    <location>
        <begin position="107"/>
        <end position="126"/>
    </location>
</feature>
<dbReference type="InterPro" id="IPR010934">
    <property type="entry name" value="NADH_DH_su5_C"/>
</dbReference>
<feature type="transmembrane region" description="Helical" evidence="17">
    <location>
        <begin position="529"/>
        <end position="552"/>
    </location>
</feature>
<organism evidence="21">
    <name type="scientific">Nothoaspis amazoniensis</name>
    <dbReference type="NCBI Taxonomy" id="765744"/>
    <lineage>
        <taxon>Eukaryota</taxon>
        <taxon>Metazoa</taxon>
        <taxon>Ecdysozoa</taxon>
        <taxon>Arthropoda</taxon>
        <taxon>Chelicerata</taxon>
        <taxon>Arachnida</taxon>
        <taxon>Acari</taxon>
        <taxon>Parasitiformes</taxon>
        <taxon>Ixodida</taxon>
        <taxon>Ixodoidea</taxon>
        <taxon>Argasidae</taxon>
        <taxon>Ornithodorinae</taxon>
        <taxon>Nothoaspis</taxon>
    </lineage>
</organism>
<comment type="similarity">
    <text evidence="17">Belongs to the complex I subunit 5 family.</text>
</comment>
<evidence type="ECO:0000256" key="3">
    <source>
        <dbReference type="ARBA" id="ARBA00012944"/>
    </source>
</evidence>
<feature type="transmembrane region" description="Helical" evidence="17">
    <location>
        <begin position="237"/>
        <end position="255"/>
    </location>
</feature>
<feature type="transmembrane region" description="Helical" evidence="17">
    <location>
        <begin position="147"/>
        <end position="167"/>
    </location>
</feature>
<evidence type="ECO:0000256" key="7">
    <source>
        <dbReference type="ARBA" id="ARBA00022692"/>
    </source>
</evidence>
<evidence type="ECO:0000259" key="20">
    <source>
        <dbReference type="Pfam" id="PF06455"/>
    </source>
</evidence>
<evidence type="ECO:0000256" key="11">
    <source>
        <dbReference type="ARBA" id="ARBA00022989"/>
    </source>
</evidence>
<accession>A0A1P8LFX0</accession>
<comment type="catalytic activity">
    <reaction evidence="16 17">
        <text>a ubiquinone + NADH + 5 H(+)(in) = a ubiquinol + NAD(+) + 4 H(+)(out)</text>
        <dbReference type="Rhea" id="RHEA:29091"/>
        <dbReference type="Rhea" id="RHEA-COMP:9565"/>
        <dbReference type="Rhea" id="RHEA-COMP:9566"/>
        <dbReference type="ChEBI" id="CHEBI:15378"/>
        <dbReference type="ChEBI" id="CHEBI:16389"/>
        <dbReference type="ChEBI" id="CHEBI:17976"/>
        <dbReference type="ChEBI" id="CHEBI:57540"/>
        <dbReference type="ChEBI" id="CHEBI:57945"/>
        <dbReference type="EC" id="7.1.1.2"/>
    </reaction>
</comment>
<evidence type="ECO:0000256" key="5">
    <source>
        <dbReference type="ARBA" id="ARBA00022448"/>
    </source>
</evidence>
<feature type="transmembrane region" description="Helical" evidence="17">
    <location>
        <begin position="7"/>
        <end position="32"/>
    </location>
</feature>
<feature type="transmembrane region" description="Helical" evidence="17">
    <location>
        <begin position="446"/>
        <end position="466"/>
    </location>
</feature>
<evidence type="ECO:0000259" key="19">
    <source>
        <dbReference type="Pfam" id="PF00662"/>
    </source>
</evidence>
<dbReference type="InterPro" id="IPR003945">
    <property type="entry name" value="NU5C-like"/>
</dbReference>
<dbReference type="GO" id="GO:0008137">
    <property type="term" value="F:NADH dehydrogenase (ubiquinone) activity"/>
    <property type="evidence" value="ECO:0007669"/>
    <property type="project" value="UniProtKB-EC"/>
</dbReference>
<dbReference type="Pfam" id="PF00361">
    <property type="entry name" value="Proton_antipo_M"/>
    <property type="match status" value="1"/>
</dbReference>
<dbReference type="PANTHER" id="PTHR42829">
    <property type="entry name" value="NADH-UBIQUINONE OXIDOREDUCTASE CHAIN 5"/>
    <property type="match status" value="1"/>
</dbReference>
<feature type="transmembrane region" description="Helical" evidence="17">
    <location>
        <begin position="262"/>
        <end position="281"/>
    </location>
</feature>
<keyword evidence="12 17" id="KW-0520">NAD</keyword>
<evidence type="ECO:0000256" key="17">
    <source>
        <dbReference type="RuleBase" id="RU003404"/>
    </source>
</evidence>
<keyword evidence="8" id="KW-0999">Mitochondrion inner membrane</keyword>
<evidence type="ECO:0000256" key="14">
    <source>
        <dbReference type="ARBA" id="ARBA00023128"/>
    </source>
</evidence>
<feature type="transmembrane region" description="Helical" evidence="17">
    <location>
        <begin position="207"/>
        <end position="225"/>
    </location>
</feature>
<proteinExistence type="inferred from homology"/>
<feature type="transmembrane region" description="Helical" evidence="17">
    <location>
        <begin position="329"/>
        <end position="347"/>
    </location>
</feature>
<dbReference type="AlphaFoldDB" id="A0A1P8LFX0"/>
<evidence type="ECO:0000256" key="15">
    <source>
        <dbReference type="ARBA" id="ARBA00023136"/>
    </source>
</evidence>
<evidence type="ECO:0000256" key="4">
    <source>
        <dbReference type="ARBA" id="ARBA00021096"/>
    </source>
</evidence>
<feature type="transmembrane region" description="Helical" evidence="17">
    <location>
        <begin position="52"/>
        <end position="72"/>
    </location>
</feature>
<keyword evidence="7 17" id="KW-0812">Transmembrane</keyword>
<evidence type="ECO:0000256" key="16">
    <source>
        <dbReference type="ARBA" id="ARBA00049551"/>
    </source>
</evidence>
<feature type="domain" description="NADH-Ubiquinone oxidoreductase (complex I) chain 5 N-terminal" evidence="19">
    <location>
        <begin position="37"/>
        <end position="85"/>
    </location>
</feature>
<keyword evidence="6" id="KW-0679">Respiratory chain</keyword>
<dbReference type="GO" id="GO:0015990">
    <property type="term" value="P:electron transport coupled proton transport"/>
    <property type="evidence" value="ECO:0007669"/>
    <property type="project" value="TreeGrafter"/>
</dbReference>
<name>A0A1P8LFX0_9ACAR</name>
<evidence type="ECO:0000256" key="8">
    <source>
        <dbReference type="ARBA" id="ARBA00022792"/>
    </source>
</evidence>
<feature type="transmembrane region" description="Helical" evidence="17">
    <location>
        <begin position="287"/>
        <end position="308"/>
    </location>
</feature>
<evidence type="ECO:0000256" key="1">
    <source>
        <dbReference type="ARBA" id="ARBA00003257"/>
    </source>
</evidence>
<geneLocation type="mitochondrion" evidence="21"/>
<gene>
    <name evidence="21" type="primary">NAD5</name>
</gene>
<keyword evidence="14 17" id="KW-0496">Mitochondrion</keyword>
<dbReference type="PRINTS" id="PR01434">
    <property type="entry name" value="NADHDHGNASE5"/>
</dbReference>
<comment type="function">
    <text evidence="17">Core subunit of the mitochondrial membrane respiratory chain NADH dehydrogenase (Complex I) which catalyzes electron transfer from NADH through the respiratory chain, using ubiquinone as an electron acceptor. Essential for the catalytic activity and assembly of complex I.</text>
</comment>
<evidence type="ECO:0000313" key="21">
    <source>
        <dbReference type="EMBL" id="APW83516.1"/>
    </source>
</evidence>
<dbReference type="EMBL" id="KX712088">
    <property type="protein sequence ID" value="APW83516.1"/>
    <property type="molecule type" value="Genomic_DNA"/>
</dbReference>
<dbReference type="InterPro" id="IPR001516">
    <property type="entry name" value="Proton_antipo_N"/>
</dbReference>
<evidence type="ECO:0000256" key="13">
    <source>
        <dbReference type="ARBA" id="ARBA00023075"/>
    </source>
</evidence>
<evidence type="ECO:0000256" key="2">
    <source>
        <dbReference type="ARBA" id="ARBA00004448"/>
    </source>
</evidence>
<sequence>MFLKWGILMLILSLAFFLFSIFELMSMKVILLEYYIMSYGNFEIKMFFLFDWMSMIFSSVVLVISGSVIIYSADYMIDEKFKTYFLYGVLLFVGSMILMILSPNLIMILLGWDGLGLVSYCLVVFYQNYKSDVAGMITIMSNRVGDIMILLSIVMLLNFGVLDFMLFSSMFWICGYMLVIAGMTKSAQIPFSAWLPAAMAAPTPVSSLVHSSTLVTAGVYILIRLKFMMMITNYSNFLMYFSVLTMMMAGFNAVLETDLKKIIALSTLSQLGLMMVILSIGKADLSFFHLLTHALFKAMLFLCAGFMIHTSLGSQDIRFMGGFYWMNPLIGVAFSLANMSLFGIPFLSGFYSKDLILEFIYMSSAGAVLLIGIVVSTITTSIYSFRVMFYSLWKGGVKMLNFNYHWSIYMEVPILLMGVFVLFCGSMLSWILILDCEVINLNFSDSILNLWIVFIGFWIFYVFFVWDDLGCFKSIKMFVGNMWFMSTFTGPIFSMNLNKGIYYYNCDNGWVEELGPQGLYKFNFEFSKFIQWVQLSSFSNIICFLLFFVIFIF</sequence>
<comment type="subcellular location">
    <subcellularLocation>
        <location evidence="2">Mitochondrion inner membrane</location>
        <topology evidence="2">Multi-pass membrane protein</topology>
    </subcellularLocation>
</comment>
<dbReference type="GO" id="GO:0003954">
    <property type="term" value="F:NADH dehydrogenase activity"/>
    <property type="evidence" value="ECO:0007669"/>
    <property type="project" value="TreeGrafter"/>
</dbReference>
<protein>
    <recommendedName>
        <fullName evidence="4 17">NADH-ubiquinone oxidoreductase chain 5</fullName>
        <ecNumber evidence="3 17">7.1.1.2</ecNumber>
    </recommendedName>
</protein>
<dbReference type="InterPro" id="IPR001750">
    <property type="entry name" value="ND/Mrp_TM"/>
</dbReference>
<dbReference type="GO" id="GO:0005743">
    <property type="term" value="C:mitochondrial inner membrane"/>
    <property type="evidence" value="ECO:0007669"/>
    <property type="project" value="UniProtKB-SubCell"/>
</dbReference>
<evidence type="ECO:0000256" key="12">
    <source>
        <dbReference type="ARBA" id="ARBA00023027"/>
    </source>
</evidence>
<keyword evidence="11 17" id="KW-1133">Transmembrane helix</keyword>
<keyword evidence="5 17" id="KW-0813">Transport</keyword>
<keyword evidence="15 17" id="KW-0472">Membrane</keyword>
<evidence type="ECO:0000256" key="10">
    <source>
        <dbReference type="ARBA" id="ARBA00022982"/>
    </source>
</evidence>
<evidence type="ECO:0000256" key="6">
    <source>
        <dbReference type="ARBA" id="ARBA00022660"/>
    </source>
</evidence>
<keyword evidence="10" id="KW-0249">Electron transport</keyword>
<dbReference type="PANTHER" id="PTHR42829:SF2">
    <property type="entry name" value="NADH-UBIQUINONE OXIDOREDUCTASE CHAIN 5"/>
    <property type="match status" value="1"/>
</dbReference>
<feature type="domain" description="NADH dehydrogenase subunit 5 C-terminal" evidence="20">
    <location>
        <begin position="383"/>
        <end position="553"/>
    </location>
</feature>
<dbReference type="EC" id="7.1.1.2" evidence="3 17"/>
<feature type="transmembrane region" description="Helical" evidence="17">
    <location>
        <begin position="406"/>
        <end position="434"/>
    </location>
</feature>
<keyword evidence="13 17" id="KW-0830">Ubiquinone</keyword>
<comment type="function">
    <text evidence="1">Core subunit of the mitochondrial membrane respiratory chain NADH dehydrogenase (Complex I) that is believed to belong to the minimal assembly required for catalysis. Complex I functions in the transfer of electrons from NADH to the respiratory chain. The immediate electron acceptor for the enzyme is believed to be ubiquinone.</text>
</comment>
<feature type="transmembrane region" description="Helical" evidence="17">
    <location>
        <begin position="359"/>
        <end position="385"/>
    </location>
</feature>
<dbReference type="GO" id="GO:0042773">
    <property type="term" value="P:ATP synthesis coupled electron transport"/>
    <property type="evidence" value="ECO:0007669"/>
    <property type="project" value="InterPro"/>
</dbReference>
<dbReference type="Pfam" id="PF00662">
    <property type="entry name" value="Proton_antipo_N"/>
    <property type="match status" value="1"/>
</dbReference>
<evidence type="ECO:0000259" key="18">
    <source>
        <dbReference type="Pfam" id="PF00361"/>
    </source>
</evidence>